<dbReference type="PANTHER" id="PTHR13754:SF13">
    <property type="entry name" value="METALLO-BETA-LACTAMASE SUPERFAMILY PROTEIN (AFU_ORTHOLOGUE AFUA_3G07630)"/>
    <property type="match status" value="1"/>
</dbReference>
<dbReference type="InterPro" id="IPR001279">
    <property type="entry name" value="Metallo-B-lactamas"/>
</dbReference>
<dbReference type="SMART" id="SM00849">
    <property type="entry name" value="Lactamase_B"/>
    <property type="match status" value="1"/>
</dbReference>
<proteinExistence type="predicted"/>
<dbReference type="InterPro" id="IPR052926">
    <property type="entry name" value="Metallo-beta-lactamase_dom"/>
</dbReference>
<gene>
    <name evidence="2" type="ORF">F0U60_12830</name>
</gene>
<reference evidence="2 3" key="1">
    <citation type="submission" date="2019-08" db="EMBL/GenBank/DDBJ databases">
        <title>Archangium and Cystobacter genomes.</title>
        <authorList>
            <person name="Chen I.-C.K."/>
            <person name="Wielgoss S."/>
        </authorList>
    </citation>
    <scope>NUCLEOTIDE SEQUENCE [LARGE SCALE GENOMIC DNA]</scope>
    <source>
        <strain evidence="2 3">Cbm 6</strain>
    </source>
</reference>
<feature type="domain" description="Metallo-beta-lactamase" evidence="1">
    <location>
        <begin position="138"/>
        <end position="359"/>
    </location>
</feature>
<evidence type="ECO:0000313" key="2">
    <source>
        <dbReference type="EMBL" id="WNG44879.1"/>
    </source>
</evidence>
<dbReference type="Proteomes" id="UP001611383">
    <property type="component" value="Chromosome"/>
</dbReference>
<evidence type="ECO:0000313" key="3">
    <source>
        <dbReference type="Proteomes" id="UP001611383"/>
    </source>
</evidence>
<protein>
    <submittedName>
        <fullName evidence="2">MBL fold metallo-hydrolase</fullName>
    </submittedName>
</protein>
<dbReference type="SUPFAM" id="SSF56281">
    <property type="entry name" value="Metallo-hydrolase/oxidoreductase"/>
    <property type="match status" value="1"/>
</dbReference>
<keyword evidence="3" id="KW-1185">Reference proteome</keyword>
<dbReference type="EMBL" id="CP043494">
    <property type="protein sequence ID" value="WNG44879.1"/>
    <property type="molecule type" value="Genomic_DNA"/>
</dbReference>
<dbReference type="PANTHER" id="PTHR13754">
    <property type="entry name" value="METALLO-BETA-LACTAMASE SUPERFAMILY PROTEIN"/>
    <property type="match status" value="1"/>
</dbReference>
<dbReference type="Pfam" id="PF00753">
    <property type="entry name" value="Lactamase_B"/>
    <property type="match status" value="1"/>
</dbReference>
<dbReference type="CDD" id="cd07713">
    <property type="entry name" value="DHPS-like_MBL-fold"/>
    <property type="match status" value="1"/>
</dbReference>
<name>A0ABY9WM72_9BACT</name>
<evidence type="ECO:0000259" key="1">
    <source>
        <dbReference type="SMART" id="SM00849"/>
    </source>
</evidence>
<accession>A0ABY9WM72</accession>
<dbReference type="InterPro" id="IPR036866">
    <property type="entry name" value="RibonucZ/Hydroxyglut_hydro"/>
</dbReference>
<sequence length="388" mass="43080">MGLVREHRGIPCRQQLPHPDDSLGRAVQITARHVRHEIRSVFVLKHAQLLQLPHIHREDLLLHRGAILPYPCKAEKLRSFLAAKPRYGAQPMKLLWTAGFALVSLLVFLSPRAEASAANRVTILYDGFGKPSDLRKDWGFAALIEYEGKRILFDTGNNPEHFAHNVQRLGVDLTDLDFVVISHRHGDHASGLKHLLEVNPDVPIYVPADEYFGGVTPPHFFEHGDASLPPEMRYFDGHPPHDNPHGTPWREANFIRVTAPLEVAPGLRLITTTSQKRGTMELKELSLVIETPSGKVLVAGCSHPGIEPILQEAARSSSTSRFRMLFGGLHLVEASDAEVQATVSSLLDTWRIQELAPGHCSGERTFALLRSRLGQRHVFAGVGTSIPL</sequence>
<organism evidence="2 3">
    <name type="scientific">Archangium minus</name>
    <dbReference type="NCBI Taxonomy" id="83450"/>
    <lineage>
        <taxon>Bacteria</taxon>
        <taxon>Pseudomonadati</taxon>
        <taxon>Myxococcota</taxon>
        <taxon>Myxococcia</taxon>
        <taxon>Myxococcales</taxon>
        <taxon>Cystobacterineae</taxon>
        <taxon>Archangiaceae</taxon>
        <taxon>Archangium</taxon>
    </lineage>
</organism>
<dbReference type="Gene3D" id="3.60.15.10">
    <property type="entry name" value="Ribonuclease Z/Hydroxyacylglutathione hydrolase-like"/>
    <property type="match status" value="1"/>
</dbReference>
<dbReference type="InterPro" id="IPR041712">
    <property type="entry name" value="DHPS-like_MBL-fold"/>
</dbReference>